<evidence type="ECO:0000256" key="2">
    <source>
        <dbReference type="ARBA" id="ARBA00022552"/>
    </source>
</evidence>
<keyword evidence="5 6" id="KW-0949">S-adenosyl-L-methionine</keyword>
<dbReference type="FunFam" id="3.30.950.10:FF:000002">
    <property type="entry name" value="Ribosomal RNA small subunit methyltransferase I"/>
    <property type="match status" value="1"/>
</dbReference>
<keyword evidence="3 6" id="KW-0489">Methyltransferase</keyword>
<comment type="function">
    <text evidence="6">Catalyzes the 2'-O-methylation of the ribose of cytidine 1402 (C1402) in 16S rRNA.</text>
</comment>
<evidence type="ECO:0000256" key="3">
    <source>
        <dbReference type="ARBA" id="ARBA00022603"/>
    </source>
</evidence>
<feature type="compositionally biased region" description="Basic and acidic residues" evidence="7">
    <location>
        <begin position="258"/>
        <end position="268"/>
    </location>
</feature>
<dbReference type="PANTHER" id="PTHR46111:SF1">
    <property type="entry name" value="RIBOSOMAL RNA SMALL SUBUNIT METHYLTRANSFERASE I"/>
    <property type="match status" value="1"/>
</dbReference>
<dbReference type="Proteomes" id="UP000481360">
    <property type="component" value="Unassembled WGS sequence"/>
</dbReference>
<dbReference type="AlphaFoldDB" id="A0A7C9VNS2"/>
<proteinExistence type="inferred from homology"/>
<evidence type="ECO:0000256" key="7">
    <source>
        <dbReference type="SAM" id="MobiDB-lite"/>
    </source>
</evidence>
<dbReference type="NCBIfam" id="TIGR00096">
    <property type="entry name" value="16S rRNA (cytidine(1402)-2'-O)-methyltransferase"/>
    <property type="match status" value="1"/>
</dbReference>
<feature type="compositionally biased region" description="Basic and acidic residues" evidence="7">
    <location>
        <begin position="168"/>
        <end position="187"/>
    </location>
</feature>
<sequence>MPVDAGLAGHPREPGRDVHQDRDRDQPAERGQHVLRERAEPRLLDPGRPPRQCAPDDRQQAERADVPDARPLDAARHAEHHARTEAPPAEAQPRPERRVVDETLAHGHGEARAHLFAVDDQTTERGDDEQRQEDVEHAHPRLDVRDAVRDEQHAGQRAQQVGPGQPTRDPDDQQDRDRTRERGREPPAEAVVAEELLADRHQLLRERRVDDQLVAGVVLVTAVAEHLCRLRHVVLLVEDRRALVRRIPEVPEPDEGADERHDDRDEPPAHAVSGRRRVERRRTIRAWLLDDDGRLSWLHEDCHAADRRVNHVSPVSGSGRLVLAATPLGDIRDASARLIEALETADVIAAEDTRRLHSLANALQVKPSGRVISFYDQNEIGRLPGLLESLRNGETVLLVTDAGMPSVSDPGYRLVAACVEQDLQVTCLPGPSAVTTALAVSGLPSDRFAFDGFPPRKSGERKRWFAPLAAEQRTVVFFEAPHRLADTLADAVEVLGPDRSAAVCRELTKKYEEVVRGTLAELAEWAVEGARGEITVVLGPAPIADTPDLETLVAEVKQRVADGERMKSAAAEVADAAGISKKTLYDAAIKSS</sequence>
<keyword evidence="2 6" id="KW-0698">rRNA processing</keyword>
<comment type="similarity">
    <text evidence="6">Belongs to the methyltransferase superfamily. RsmI family.</text>
</comment>
<organism evidence="9 10">
    <name type="scientific">Lentzea alba</name>
    <dbReference type="NCBI Taxonomy" id="2714351"/>
    <lineage>
        <taxon>Bacteria</taxon>
        <taxon>Bacillati</taxon>
        <taxon>Actinomycetota</taxon>
        <taxon>Actinomycetes</taxon>
        <taxon>Pseudonocardiales</taxon>
        <taxon>Pseudonocardiaceae</taxon>
        <taxon>Lentzea</taxon>
    </lineage>
</organism>
<comment type="caution">
    <text evidence="9">The sequence shown here is derived from an EMBL/GenBank/DDBJ whole genome shotgun (WGS) entry which is preliminary data.</text>
</comment>
<dbReference type="Gene3D" id="3.40.1010.10">
    <property type="entry name" value="Cobalt-precorrin-4 Transmethylase, Domain 1"/>
    <property type="match status" value="1"/>
</dbReference>
<keyword evidence="4 6" id="KW-0808">Transferase</keyword>
<evidence type="ECO:0000256" key="4">
    <source>
        <dbReference type="ARBA" id="ARBA00022679"/>
    </source>
</evidence>
<evidence type="ECO:0000256" key="6">
    <source>
        <dbReference type="HAMAP-Rule" id="MF_01877"/>
    </source>
</evidence>
<comment type="subcellular location">
    <subcellularLocation>
        <location evidence="6">Cytoplasm</location>
    </subcellularLocation>
</comment>
<dbReference type="GO" id="GO:0005737">
    <property type="term" value="C:cytoplasm"/>
    <property type="evidence" value="ECO:0007669"/>
    <property type="project" value="UniProtKB-SubCell"/>
</dbReference>
<dbReference type="InterPro" id="IPR008189">
    <property type="entry name" value="rRNA_ssu_MeTfrase_I"/>
</dbReference>
<keyword evidence="10" id="KW-1185">Reference proteome</keyword>
<evidence type="ECO:0000259" key="8">
    <source>
        <dbReference type="Pfam" id="PF00590"/>
    </source>
</evidence>
<dbReference type="PANTHER" id="PTHR46111">
    <property type="entry name" value="RIBOSOMAL RNA SMALL SUBUNIT METHYLTRANSFERASE I"/>
    <property type="match status" value="1"/>
</dbReference>
<protein>
    <recommendedName>
        <fullName evidence="6">Ribosomal RNA small subunit methyltransferase I</fullName>
        <ecNumber evidence="6">2.1.1.198</ecNumber>
    </recommendedName>
    <alternativeName>
        <fullName evidence="6">16S rRNA 2'-O-ribose C1402 methyltransferase</fullName>
    </alternativeName>
    <alternativeName>
        <fullName evidence="6">rRNA (cytidine-2'-O-)-methyltransferase RsmI</fullName>
    </alternativeName>
</protein>
<feature type="region of interest" description="Disordered" evidence="7">
    <location>
        <begin position="251"/>
        <end position="276"/>
    </location>
</feature>
<feature type="compositionally biased region" description="Basic and acidic residues" evidence="7">
    <location>
        <begin position="54"/>
        <end position="84"/>
    </location>
</feature>
<dbReference type="SUPFAM" id="SSF53790">
    <property type="entry name" value="Tetrapyrrole methylase"/>
    <property type="match status" value="1"/>
</dbReference>
<evidence type="ECO:0000256" key="1">
    <source>
        <dbReference type="ARBA" id="ARBA00022490"/>
    </source>
</evidence>
<dbReference type="Gene3D" id="3.30.950.10">
    <property type="entry name" value="Methyltransferase, Cobalt-precorrin-4 Transmethylase, Domain 2"/>
    <property type="match status" value="1"/>
</dbReference>
<evidence type="ECO:0000313" key="9">
    <source>
        <dbReference type="EMBL" id="NGY59152.1"/>
    </source>
</evidence>
<dbReference type="GO" id="GO:0070677">
    <property type="term" value="F:rRNA (cytosine-2'-O-)-methyltransferase activity"/>
    <property type="evidence" value="ECO:0007669"/>
    <property type="project" value="UniProtKB-UniRule"/>
</dbReference>
<evidence type="ECO:0000313" key="10">
    <source>
        <dbReference type="Proteomes" id="UP000481360"/>
    </source>
</evidence>
<name>A0A7C9VNS2_9PSEU</name>
<dbReference type="InterPro" id="IPR000878">
    <property type="entry name" value="4pyrrol_Mease"/>
</dbReference>
<gene>
    <name evidence="6 9" type="primary">rsmI</name>
    <name evidence="9" type="ORF">G7043_09470</name>
</gene>
<feature type="compositionally biased region" description="Basic and acidic residues" evidence="7">
    <location>
        <begin position="10"/>
        <end position="45"/>
    </location>
</feature>
<dbReference type="FunFam" id="3.40.1010.10:FF:000007">
    <property type="entry name" value="Ribosomal RNA small subunit methyltransferase I"/>
    <property type="match status" value="1"/>
</dbReference>
<accession>A0A7C9VNS2</accession>
<reference evidence="9 10" key="1">
    <citation type="submission" date="2020-03" db="EMBL/GenBank/DDBJ databases">
        <title>Isolation and identification of active actinomycetes.</title>
        <authorList>
            <person name="Sun X."/>
        </authorList>
    </citation>
    <scope>NUCLEOTIDE SEQUENCE [LARGE SCALE GENOMIC DNA]</scope>
    <source>
        <strain evidence="9 10">NEAU-D13</strain>
    </source>
</reference>
<feature type="compositionally biased region" description="Basic and acidic residues" evidence="7">
    <location>
        <begin position="93"/>
        <end position="113"/>
    </location>
</feature>
<dbReference type="EC" id="2.1.1.198" evidence="6"/>
<dbReference type="EMBL" id="JAAMPJ010000002">
    <property type="protein sequence ID" value="NGY59152.1"/>
    <property type="molecule type" value="Genomic_DNA"/>
</dbReference>
<dbReference type="HAMAP" id="MF_01877">
    <property type="entry name" value="16SrRNA_methyltr_I"/>
    <property type="match status" value="1"/>
</dbReference>
<comment type="catalytic activity">
    <reaction evidence="6">
        <text>cytidine(1402) in 16S rRNA + S-adenosyl-L-methionine = 2'-O-methylcytidine(1402) in 16S rRNA + S-adenosyl-L-homocysteine + H(+)</text>
        <dbReference type="Rhea" id="RHEA:42924"/>
        <dbReference type="Rhea" id="RHEA-COMP:10285"/>
        <dbReference type="Rhea" id="RHEA-COMP:10286"/>
        <dbReference type="ChEBI" id="CHEBI:15378"/>
        <dbReference type="ChEBI" id="CHEBI:57856"/>
        <dbReference type="ChEBI" id="CHEBI:59789"/>
        <dbReference type="ChEBI" id="CHEBI:74495"/>
        <dbReference type="ChEBI" id="CHEBI:82748"/>
        <dbReference type="EC" id="2.1.1.198"/>
    </reaction>
</comment>
<dbReference type="InterPro" id="IPR014776">
    <property type="entry name" value="4pyrrole_Mease_sub2"/>
</dbReference>
<dbReference type="Pfam" id="PF00590">
    <property type="entry name" value="TP_methylase"/>
    <property type="match status" value="1"/>
</dbReference>
<dbReference type="InterPro" id="IPR014777">
    <property type="entry name" value="4pyrrole_Mease_sub1"/>
</dbReference>
<dbReference type="InterPro" id="IPR035996">
    <property type="entry name" value="4pyrrol_Methylase_sf"/>
</dbReference>
<feature type="region of interest" description="Disordered" evidence="7">
    <location>
        <begin position="1"/>
        <end position="190"/>
    </location>
</feature>
<evidence type="ECO:0000256" key="5">
    <source>
        <dbReference type="ARBA" id="ARBA00022691"/>
    </source>
</evidence>
<dbReference type="CDD" id="cd11648">
    <property type="entry name" value="RsmI"/>
    <property type="match status" value="1"/>
</dbReference>
<feature type="domain" description="Tetrapyrrole methylase" evidence="8">
    <location>
        <begin position="320"/>
        <end position="523"/>
    </location>
</feature>
<feature type="compositionally biased region" description="Basic and acidic residues" evidence="7">
    <location>
        <begin position="122"/>
        <end position="154"/>
    </location>
</feature>
<keyword evidence="1 6" id="KW-0963">Cytoplasm</keyword>